<proteinExistence type="predicted"/>
<dbReference type="AlphaFoldDB" id="A0A9P3BH22"/>
<dbReference type="OrthoDB" id="3219467at2759"/>
<feature type="compositionally biased region" description="Polar residues" evidence="1">
    <location>
        <begin position="79"/>
        <end position="91"/>
    </location>
</feature>
<name>A0A9P3BH22_9EURO</name>
<evidence type="ECO:0000256" key="1">
    <source>
        <dbReference type="SAM" id="MobiDB-lite"/>
    </source>
</evidence>
<reference evidence="2 3" key="1">
    <citation type="submission" date="2018-10" db="EMBL/GenBank/DDBJ databases">
        <title>Pan-genome distribution and transcriptional activeness of fungal secondary metabolism genes in Aspergillus section Fumigati.</title>
        <authorList>
            <person name="Takahashi H."/>
            <person name="Umemura M."/>
            <person name="Ninomiya A."/>
            <person name="Kusuya Y."/>
            <person name="Urayama S."/>
            <person name="Shimizu M."/>
            <person name="Watanabe A."/>
            <person name="Kamei K."/>
            <person name="Yaguchi T."/>
            <person name="Hagiwara D."/>
        </authorList>
    </citation>
    <scope>NUCLEOTIDE SEQUENCE [LARGE SCALE GENOMIC DNA]</scope>
    <source>
        <strain evidence="2 3">IFM 55266</strain>
    </source>
</reference>
<feature type="region of interest" description="Disordered" evidence="1">
    <location>
        <begin position="72"/>
        <end position="91"/>
    </location>
</feature>
<protein>
    <submittedName>
        <fullName evidence="2">Uncharacterized protein</fullName>
    </submittedName>
</protein>
<dbReference type="GeneID" id="67008716"/>
<gene>
    <name evidence="2" type="ORF">Asppvi_010106</name>
</gene>
<evidence type="ECO:0000313" key="3">
    <source>
        <dbReference type="Proteomes" id="UP001043456"/>
    </source>
</evidence>
<evidence type="ECO:0000313" key="2">
    <source>
        <dbReference type="EMBL" id="GIJ91141.1"/>
    </source>
</evidence>
<dbReference type="EMBL" id="BHVY01000007">
    <property type="protein sequence ID" value="GIJ91141.1"/>
    <property type="molecule type" value="Genomic_DNA"/>
</dbReference>
<dbReference type="Proteomes" id="UP001043456">
    <property type="component" value="Unassembled WGS sequence"/>
</dbReference>
<comment type="caution">
    <text evidence="2">The sequence shown here is derived from an EMBL/GenBank/DDBJ whole genome shotgun (WGS) entry which is preliminary data.</text>
</comment>
<accession>A0A9P3BH22</accession>
<organism evidence="2 3">
    <name type="scientific">Aspergillus pseudoviridinutans</name>
    <dbReference type="NCBI Taxonomy" id="1517512"/>
    <lineage>
        <taxon>Eukaryota</taxon>
        <taxon>Fungi</taxon>
        <taxon>Dikarya</taxon>
        <taxon>Ascomycota</taxon>
        <taxon>Pezizomycotina</taxon>
        <taxon>Eurotiomycetes</taxon>
        <taxon>Eurotiomycetidae</taxon>
        <taxon>Eurotiales</taxon>
        <taxon>Aspergillaceae</taxon>
        <taxon>Aspergillus</taxon>
        <taxon>Aspergillus subgen. Fumigati</taxon>
    </lineage>
</organism>
<dbReference type="RefSeq" id="XP_043161887.1">
    <property type="nucleotide sequence ID" value="XM_043305952.1"/>
</dbReference>
<keyword evidence="3" id="KW-1185">Reference proteome</keyword>
<sequence>MAGFEFVCEKQFRYINFHLPSGVLLEDQFFPAGASFKASGVLFGKDATVNAQVGQTIDLKASMDGLSLGPLSIKGASGPSPSRQVQISPTT</sequence>